<keyword evidence="4 5" id="KW-0833">Ubl conjugation pathway</keyword>
<dbReference type="PANTHER" id="PTHR45700:SF2">
    <property type="entry name" value="UBIQUITIN-PROTEIN LIGASE E3C"/>
    <property type="match status" value="1"/>
</dbReference>
<dbReference type="RefSeq" id="XP_021883665.1">
    <property type="nucleotide sequence ID" value="XM_022027086.1"/>
</dbReference>
<dbReference type="EMBL" id="MCFF01000009">
    <property type="protein sequence ID" value="ORZ23851.1"/>
    <property type="molecule type" value="Genomic_DNA"/>
</dbReference>
<dbReference type="Gene3D" id="3.90.1750.10">
    <property type="entry name" value="Hect, E3 ligase catalytic domains"/>
    <property type="match status" value="1"/>
</dbReference>
<dbReference type="GO" id="GO:0061630">
    <property type="term" value="F:ubiquitin protein ligase activity"/>
    <property type="evidence" value="ECO:0007669"/>
    <property type="project" value="UniProtKB-EC"/>
</dbReference>
<dbReference type="GO" id="GO:0000209">
    <property type="term" value="P:protein polyubiquitination"/>
    <property type="evidence" value="ECO:0007669"/>
    <property type="project" value="InterPro"/>
</dbReference>
<dbReference type="EC" id="2.3.2.26" evidence="2"/>
<dbReference type="SUPFAM" id="SSF56204">
    <property type="entry name" value="Hect, E3 ligase catalytic domain"/>
    <property type="match status" value="1"/>
</dbReference>
<dbReference type="STRING" id="64571.A0A1Y2GUE8"/>
<dbReference type="InterPro" id="IPR044611">
    <property type="entry name" value="E3A/B/C-like"/>
</dbReference>
<dbReference type="OrthoDB" id="8068875at2759"/>
<evidence type="ECO:0000259" key="6">
    <source>
        <dbReference type="PROSITE" id="PS50237"/>
    </source>
</evidence>
<comment type="catalytic activity">
    <reaction evidence="1">
        <text>S-ubiquitinyl-[E2 ubiquitin-conjugating enzyme]-L-cysteine + [acceptor protein]-L-lysine = [E2 ubiquitin-conjugating enzyme]-L-cysteine + N(6)-ubiquitinyl-[acceptor protein]-L-lysine.</text>
        <dbReference type="EC" id="2.3.2.26"/>
    </reaction>
</comment>
<protein>
    <recommendedName>
        <fullName evidence="2">HECT-type E3 ubiquitin transferase</fullName>
        <ecNumber evidence="2">2.3.2.26</ecNumber>
    </recommendedName>
</protein>
<dbReference type="FunFam" id="3.30.2410.10:FF:000011">
    <property type="entry name" value="Putative Ubiquitin-protein ligase E3C"/>
    <property type="match status" value="1"/>
</dbReference>
<dbReference type="AlphaFoldDB" id="A0A1Y2GUE8"/>
<organism evidence="7 8">
    <name type="scientific">Lobosporangium transversale</name>
    <dbReference type="NCBI Taxonomy" id="64571"/>
    <lineage>
        <taxon>Eukaryota</taxon>
        <taxon>Fungi</taxon>
        <taxon>Fungi incertae sedis</taxon>
        <taxon>Mucoromycota</taxon>
        <taxon>Mortierellomycotina</taxon>
        <taxon>Mortierellomycetes</taxon>
        <taxon>Mortierellales</taxon>
        <taxon>Mortierellaceae</taxon>
        <taxon>Lobosporangium</taxon>
    </lineage>
</organism>
<dbReference type="InterPro" id="IPR000569">
    <property type="entry name" value="HECT_dom"/>
</dbReference>
<evidence type="ECO:0000256" key="2">
    <source>
        <dbReference type="ARBA" id="ARBA00012485"/>
    </source>
</evidence>
<evidence type="ECO:0000313" key="7">
    <source>
        <dbReference type="EMBL" id="ORZ23851.1"/>
    </source>
</evidence>
<evidence type="ECO:0000313" key="8">
    <source>
        <dbReference type="Proteomes" id="UP000193648"/>
    </source>
</evidence>
<dbReference type="PANTHER" id="PTHR45700">
    <property type="entry name" value="UBIQUITIN-PROTEIN LIGASE E3C"/>
    <property type="match status" value="1"/>
</dbReference>
<feature type="domain" description="HECT" evidence="6">
    <location>
        <begin position="95"/>
        <end position="426"/>
    </location>
</feature>
<dbReference type="CDD" id="cd00078">
    <property type="entry name" value="HECTc"/>
    <property type="match status" value="1"/>
</dbReference>
<dbReference type="InParanoid" id="A0A1Y2GUE8"/>
<evidence type="ECO:0000256" key="5">
    <source>
        <dbReference type="PROSITE-ProRule" id="PRU00104"/>
    </source>
</evidence>
<dbReference type="SMART" id="SM00119">
    <property type="entry name" value="HECTc"/>
    <property type="match status" value="1"/>
</dbReference>
<dbReference type="PROSITE" id="PS50237">
    <property type="entry name" value="HECT"/>
    <property type="match status" value="1"/>
</dbReference>
<evidence type="ECO:0000256" key="3">
    <source>
        <dbReference type="ARBA" id="ARBA00022679"/>
    </source>
</evidence>
<accession>A0A1Y2GUE8</accession>
<dbReference type="FunFam" id="3.30.2160.10:FF:000002">
    <property type="entry name" value="Putative Ubiquitin-protein ligase E3C"/>
    <property type="match status" value="1"/>
</dbReference>
<proteinExistence type="predicted"/>
<reference evidence="7 8" key="1">
    <citation type="submission" date="2016-07" db="EMBL/GenBank/DDBJ databases">
        <title>Pervasive Adenine N6-methylation of Active Genes in Fungi.</title>
        <authorList>
            <consortium name="DOE Joint Genome Institute"/>
            <person name="Mondo S.J."/>
            <person name="Dannebaum R.O."/>
            <person name="Kuo R.C."/>
            <person name="Labutti K."/>
            <person name="Haridas S."/>
            <person name="Kuo A."/>
            <person name="Salamov A."/>
            <person name="Ahrendt S.R."/>
            <person name="Lipzen A."/>
            <person name="Sullivan W."/>
            <person name="Andreopoulos W.B."/>
            <person name="Clum A."/>
            <person name="Lindquist E."/>
            <person name="Daum C."/>
            <person name="Ramamoorthy G.K."/>
            <person name="Gryganskyi A."/>
            <person name="Culley D."/>
            <person name="Magnuson J.K."/>
            <person name="James T.Y."/>
            <person name="O'Malley M.A."/>
            <person name="Stajich J.E."/>
            <person name="Spatafora J.W."/>
            <person name="Visel A."/>
            <person name="Grigoriev I.V."/>
        </authorList>
    </citation>
    <scope>NUCLEOTIDE SEQUENCE [LARGE SCALE GENOMIC DNA]</scope>
    <source>
        <strain evidence="7 8">NRRL 3116</strain>
    </source>
</reference>
<dbReference type="Gene3D" id="3.30.2160.10">
    <property type="entry name" value="Hect, E3 ligase catalytic domain"/>
    <property type="match status" value="1"/>
</dbReference>
<comment type="caution">
    <text evidence="7">The sequence shown here is derived from an EMBL/GenBank/DDBJ whole genome shotgun (WGS) entry which is preliminary data.</text>
</comment>
<keyword evidence="3" id="KW-0808">Transferase</keyword>
<evidence type="ECO:0000256" key="4">
    <source>
        <dbReference type="ARBA" id="ARBA00022786"/>
    </source>
</evidence>
<dbReference type="Gene3D" id="3.30.2410.10">
    <property type="entry name" value="Hect, E3 ligase catalytic domain"/>
    <property type="match status" value="1"/>
</dbReference>
<dbReference type="InterPro" id="IPR035983">
    <property type="entry name" value="Hect_E3_ubiquitin_ligase"/>
</dbReference>
<dbReference type="Proteomes" id="UP000193648">
    <property type="component" value="Unassembled WGS sequence"/>
</dbReference>
<dbReference type="GO" id="GO:0006511">
    <property type="term" value="P:ubiquitin-dependent protein catabolic process"/>
    <property type="evidence" value="ECO:0007669"/>
    <property type="project" value="TreeGrafter"/>
</dbReference>
<feature type="active site" description="Glycyl thioester intermediate" evidence="5">
    <location>
        <position position="394"/>
    </location>
</feature>
<dbReference type="Pfam" id="PF00632">
    <property type="entry name" value="HECT"/>
    <property type="match status" value="1"/>
</dbReference>
<keyword evidence="8" id="KW-1185">Reference proteome</keyword>
<name>A0A1Y2GUE8_9FUNG</name>
<dbReference type="GeneID" id="33568929"/>
<sequence length="426" mass="49175">MTSAHLDLLEQSPKKQLKRSQLARFSPRLALLSSIPFVIRFEDRVAIFREFVEADRQRRPHASLFPLHPIGQARIRRGHVFEDGFDQLNDLGSRLKDRISISFIDQFGVPEAGIDGGGVFKEFLTSLVHEAFDTNYGLFMSTSDQLLYPNPHRFAQERTQLKHYEFLGRILGKALYEGILVDAAFAGFFLAKCLGQVNYLDDLPSLDPELYRGLMFLKNYDGNVEDLSLYFTVDDEEMGRTITRDLIENGSNTLVTRENRIRYIYLTAHYRLNTQIDRQCRAFFHGLSDLVDPKWLWMFNQQELQVMLGGVQTPISLTDLEQNVVYSNFERTDPTIEYFWSVVWEMSEEDRRLLVKFVTSCARPPLLGFAELNPKLCIRNAGNEEDRLPTSSTCMNLLKLPAFTTRQRLKEKLLYAIHSEAGFDLS</sequence>
<gene>
    <name evidence="7" type="ORF">BCR41DRAFT_377125</name>
</gene>
<evidence type="ECO:0000256" key="1">
    <source>
        <dbReference type="ARBA" id="ARBA00000885"/>
    </source>
</evidence>